<feature type="transmembrane region" description="Helical" evidence="2">
    <location>
        <begin position="20"/>
        <end position="49"/>
    </location>
</feature>
<dbReference type="EMBL" id="JAQQWN010000008">
    <property type="protein sequence ID" value="KAK8070733.1"/>
    <property type="molecule type" value="Genomic_DNA"/>
</dbReference>
<feature type="region of interest" description="Disordered" evidence="1">
    <location>
        <begin position="54"/>
        <end position="91"/>
    </location>
</feature>
<accession>A0ABR1VHQ8</accession>
<comment type="caution">
    <text evidence="3">The sequence shown here is derived from an EMBL/GenBank/DDBJ whole genome shotgun (WGS) entry which is preliminary data.</text>
</comment>
<dbReference type="Proteomes" id="UP001433268">
    <property type="component" value="Unassembled WGS sequence"/>
</dbReference>
<gene>
    <name evidence="3" type="ORF">PG997_010936</name>
</gene>
<evidence type="ECO:0000313" key="4">
    <source>
        <dbReference type="Proteomes" id="UP001433268"/>
    </source>
</evidence>
<dbReference type="GeneID" id="92048311"/>
<keyword evidence="2" id="KW-0472">Membrane</keyword>
<protein>
    <submittedName>
        <fullName evidence="3">Uncharacterized protein</fullName>
    </submittedName>
</protein>
<name>A0ABR1VHQ8_9PEZI</name>
<keyword evidence="2" id="KW-0812">Transmembrane</keyword>
<keyword evidence="2" id="KW-1133">Transmembrane helix</keyword>
<evidence type="ECO:0000256" key="1">
    <source>
        <dbReference type="SAM" id="MobiDB-lite"/>
    </source>
</evidence>
<dbReference type="RefSeq" id="XP_066664541.1">
    <property type="nucleotide sequence ID" value="XM_066815251.1"/>
</dbReference>
<sequence length="129" mass="13940">MVPQPNELPKAKRPPSSEVGLSTGAAVGVGIGCTVAFIAIVTLVAFFLLRRRRQRNRHKRSAERVPLSGSPEPKPEPHSGPPASYPHPIAVVSGQQYTRAPGYELDATQPKLELYVDQHNTPGISAIRT</sequence>
<keyword evidence="4" id="KW-1185">Reference proteome</keyword>
<reference evidence="3 4" key="1">
    <citation type="submission" date="2023-01" db="EMBL/GenBank/DDBJ databases">
        <title>Analysis of 21 Apiospora genomes using comparative genomics revels a genus with tremendous synthesis potential of carbohydrate active enzymes and secondary metabolites.</title>
        <authorList>
            <person name="Sorensen T."/>
        </authorList>
    </citation>
    <scope>NUCLEOTIDE SEQUENCE [LARGE SCALE GENOMIC DNA]</scope>
    <source>
        <strain evidence="3 4">CBS 114990</strain>
    </source>
</reference>
<organism evidence="3 4">
    <name type="scientific">Apiospora hydei</name>
    <dbReference type="NCBI Taxonomy" id="1337664"/>
    <lineage>
        <taxon>Eukaryota</taxon>
        <taxon>Fungi</taxon>
        <taxon>Dikarya</taxon>
        <taxon>Ascomycota</taxon>
        <taxon>Pezizomycotina</taxon>
        <taxon>Sordariomycetes</taxon>
        <taxon>Xylariomycetidae</taxon>
        <taxon>Amphisphaeriales</taxon>
        <taxon>Apiosporaceae</taxon>
        <taxon>Apiospora</taxon>
    </lineage>
</organism>
<evidence type="ECO:0000256" key="2">
    <source>
        <dbReference type="SAM" id="Phobius"/>
    </source>
</evidence>
<evidence type="ECO:0000313" key="3">
    <source>
        <dbReference type="EMBL" id="KAK8070733.1"/>
    </source>
</evidence>
<proteinExistence type="predicted"/>